<dbReference type="Pfam" id="PF25273">
    <property type="entry name" value="DUF7869"/>
    <property type="match status" value="1"/>
</dbReference>
<evidence type="ECO:0000259" key="1">
    <source>
        <dbReference type="Pfam" id="PF25273"/>
    </source>
</evidence>
<dbReference type="Proteomes" id="UP001353858">
    <property type="component" value="Unassembled WGS sequence"/>
</dbReference>
<dbReference type="PANTHER" id="PTHR10773">
    <property type="entry name" value="DNA-DIRECTED RNA POLYMERASES I, II, AND III SUBUNIT RPABC2"/>
    <property type="match status" value="1"/>
</dbReference>
<gene>
    <name evidence="2" type="ORF">RN001_009548</name>
</gene>
<organism evidence="2 3">
    <name type="scientific">Aquatica leii</name>
    <dbReference type="NCBI Taxonomy" id="1421715"/>
    <lineage>
        <taxon>Eukaryota</taxon>
        <taxon>Metazoa</taxon>
        <taxon>Ecdysozoa</taxon>
        <taxon>Arthropoda</taxon>
        <taxon>Hexapoda</taxon>
        <taxon>Insecta</taxon>
        <taxon>Pterygota</taxon>
        <taxon>Neoptera</taxon>
        <taxon>Endopterygota</taxon>
        <taxon>Coleoptera</taxon>
        <taxon>Polyphaga</taxon>
        <taxon>Elateriformia</taxon>
        <taxon>Elateroidea</taxon>
        <taxon>Lampyridae</taxon>
        <taxon>Luciolinae</taxon>
        <taxon>Aquatica</taxon>
    </lineage>
</organism>
<proteinExistence type="predicted"/>
<dbReference type="PANTHER" id="PTHR10773:SF19">
    <property type="match status" value="1"/>
</dbReference>
<comment type="caution">
    <text evidence="2">The sequence shown here is derived from an EMBL/GenBank/DDBJ whole genome shotgun (WGS) entry which is preliminary data.</text>
</comment>
<accession>A0AAN7PVH8</accession>
<protein>
    <recommendedName>
        <fullName evidence="1">DUF7869 domain-containing protein</fullName>
    </recommendedName>
</protein>
<dbReference type="AlphaFoldDB" id="A0AAN7PVH8"/>
<dbReference type="InterPro" id="IPR057191">
    <property type="entry name" value="DUF7869"/>
</dbReference>
<feature type="domain" description="DUF7869" evidence="1">
    <location>
        <begin position="312"/>
        <end position="400"/>
    </location>
</feature>
<evidence type="ECO:0000313" key="3">
    <source>
        <dbReference type="Proteomes" id="UP001353858"/>
    </source>
</evidence>
<reference evidence="3" key="1">
    <citation type="submission" date="2023-01" db="EMBL/GenBank/DDBJ databases">
        <title>Key to firefly adult light organ development and bioluminescence: homeobox transcription factors regulate luciferase expression and transportation to peroxisome.</title>
        <authorList>
            <person name="Fu X."/>
        </authorList>
    </citation>
    <scope>NUCLEOTIDE SEQUENCE [LARGE SCALE GENOMIC DNA]</scope>
</reference>
<keyword evidence="3" id="KW-1185">Reference proteome</keyword>
<name>A0AAN7PVH8_9COLE</name>
<sequence>METSVCENLDAAIPKRKKGLKQMIYKSEKIKKARVEGQQYVNYAGKSISKKEIGNPCTIKRIEVCKQAFLSLHAITHDRVYRLCRLLSCGKSPRDMRGRQAPGNSKPISLVQLIINHIKSFPTKNTHYTGDEKQYLNEKLNIRQMHKMFEELHLEIKVKYSFYYKIFKERFSLSFGRPQVATCCKCEELGVKISSKMLNDTAKRVAVAEKLVHLRRAKKFFRQMDEIKVKTQNDPTTAGICIDYMQNLFLPQIPVQETFYLHQLTVSVFDIHDLKTGKALLHVYHEGVGRKGPNEVSSFIMNYIKTCLPKNVQHLHIFSDGCGGQNKNHCLIRMCAALVETGRFQSVNQYFPIRGHSYMPCDRDFAVIKRKIKKNDRIYTLKEYVELIVTSSLQKKFSVCLMENNDIIKDFK</sequence>
<evidence type="ECO:0000313" key="2">
    <source>
        <dbReference type="EMBL" id="KAK4877042.1"/>
    </source>
</evidence>
<dbReference type="EMBL" id="JARPUR010000004">
    <property type="protein sequence ID" value="KAK4877042.1"/>
    <property type="molecule type" value="Genomic_DNA"/>
</dbReference>